<dbReference type="Proteomes" id="UP001431449">
    <property type="component" value="Unassembled WGS sequence"/>
</dbReference>
<sequence length="91" mass="10384">MPTVRVERQHSKPIKAAKASVERVAEHIAERFDVEYEWEGETLHFQRTGVDGHIHLEKHKVTVVANLGFLLGALKGPVERAIHEYIDKEFG</sequence>
<proteinExistence type="predicted"/>
<dbReference type="EMBL" id="JALNMH010000012">
    <property type="protein sequence ID" value="MCK7594898.1"/>
    <property type="molecule type" value="Genomic_DNA"/>
</dbReference>
<evidence type="ECO:0000313" key="1">
    <source>
        <dbReference type="EMBL" id="MCK7594898.1"/>
    </source>
</evidence>
<dbReference type="NCBIfam" id="TIGR02610">
    <property type="entry name" value="PHA_gran_rgn"/>
    <property type="match status" value="1"/>
</dbReference>
<gene>
    <name evidence="1" type="ORF">M0G41_14605</name>
</gene>
<dbReference type="Pfam" id="PF09650">
    <property type="entry name" value="PHA_gran_rgn"/>
    <property type="match status" value="1"/>
</dbReference>
<accession>A0ABT0GKF8</accession>
<organism evidence="1 2">
    <name type="scientific">Pseudomarimonas salicorniae</name>
    <dbReference type="NCBI Taxonomy" id="2933270"/>
    <lineage>
        <taxon>Bacteria</taxon>
        <taxon>Pseudomonadati</taxon>
        <taxon>Pseudomonadota</taxon>
        <taxon>Gammaproteobacteria</taxon>
        <taxon>Lysobacterales</taxon>
        <taxon>Lysobacteraceae</taxon>
        <taxon>Pseudomarimonas</taxon>
    </lineage>
</organism>
<dbReference type="InterPro" id="IPR013433">
    <property type="entry name" value="PHA_gran_rgn"/>
</dbReference>
<dbReference type="RefSeq" id="WP_248210583.1">
    <property type="nucleotide sequence ID" value="NZ_JALNMH010000012.1"/>
</dbReference>
<protein>
    <submittedName>
        <fullName evidence="1">Polyhydroxyalkanoic acid system family protein</fullName>
    </submittedName>
</protein>
<name>A0ABT0GKF8_9GAMM</name>
<evidence type="ECO:0000313" key="2">
    <source>
        <dbReference type="Proteomes" id="UP001431449"/>
    </source>
</evidence>
<reference evidence="1" key="1">
    <citation type="submission" date="2022-04" db="EMBL/GenBank/DDBJ databases">
        <title>Lysobacter sp. CAU 1642 isolated from sea sand.</title>
        <authorList>
            <person name="Kim W."/>
        </authorList>
    </citation>
    <scope>NUCLEOTIDE SEQUENCE</scope>
    <source>
        <strain evidence="1">CAU 1642</strain>
    </source>
</reference>
<keyword evidence="2" id="KW-1185">Reference proteome</keyword>
<comment type="caution">
    <text evidence="1">The sequence shown here is derived from an EMBL/GenBank/DDBJ whole genome shotgun (WGS) entry which is preliminary data.</text>
</comment>